<keyword evidence="2" id="KW-1185">Reference proteome</keyword>
<evidence type="ECO:0000313" key="2">
    <source>
        <dbReference type="Proteomes" id="UP000198397"/>
    </source>
</evidence>
<accession>A0A238WPD5</accession>
<dbReference type="EMBL" id="FZNQ01000009">
    <property type="protein sequence ID" value="SNR48416.1"/>
    <property type="molecule type" value="Genomic_DNA"/>
</dbReference>
<organism evidence="1 2">
    <name type="scientific">Halorubrum vacuolatum</name>
    <name type="common">Natronobacterium vacuolatum</name>
    <dbReference type="NCBI Taxonomy" id="63740"/>
    <lineage>
        <taxon>Archaea</taxon>
        <taxon>Methanobacteriati</taxon>
        <taxon>Methanobacteriota</taxon>
        <taxon>Stenosarchaea group</taxon>
        <taxon>Halobacteria</taxon>
        <taxon>Halobacteriales</taxon>
        <taxon>Haloferacaceae</taxon>
        <taxon>Halorubrum</taxon>
    </lineage>
</organism>
<gene>
    <name evidence="1" type="ORF">SAMN06264855_10939</name>
</gene>
<name>A0A238WPD5_HALVU</name>
<dbReference type="RefSeq" id="WP_089384870.1">
    <property type="nucleotide sequence ID" value="NZ_FZNQ01000009.1"/>
</dbReference>
<proteinExistence type="predicted"/>
<dbReference type="Proteomes" id="UP000198397">
    <property type="component" value="Unassembled WGS sequence"/>
</dbReference>
<sequence length="104" mass="11485">MVETEVSELEGERLRYNGDTWELTGTLEVKRNGELIKAHAKKPERVRGSGGRFIFTLDTPPASLNPGNLGEFTCTLTEDADGYGLTVERGGSTDRYGLTKLTYE</sequence>
<dbReference type="OrthoDB" id="275508at2157"/>
<reference evidence="1 2" key="1">
    <citation type="submission" date="2017-06" db="EMBL/GenBank/DDBJ databases">
        <authorList>
            <person name="Kim H.J."/>
            <person name="Triplett B.A."/>
        </authorList>
    </citation>
    <scope>NUCLEOTIDE SEQUENCE [LARGE SCALE GENOMIC DNA]</scope>
    <source>
        <strain evidence="1 2">DSM 8800</strain>
    </source>
</reference>
<protein>
    <submittedName>
        <fullName evidence="1">Uncharacterized protein</fullName>
    </submittedName>
</protein>
<evidence type="ECO:0000313" key="1">
    <source>
        <dbReference type="EMBL" id="SNR48416.1"/>
    </source>
</evidence>
<dbReference type="AlphaFoldDB" id="A0A238WPD5"/>